<protein>
    <submittedName>
        <fullName evidence="1">Uncharacterized protein</fullName>
    </submittedName>
</protein>
<dbReference type="AlphaFoldDB" id="A0A482M195"/>
<evidence type="ECO:0000313" key="1">
    <source>
        <dbReference type="EMBL" id="QBQ66549.1"/>
    </source>
</evidence>
<sequence>MNRRNCICLFVLALISQMVVGQGSWMIYIHQISLSIQVN</sequence>
<organism evidence="1">
    <name type="scientific">Leclercia adecarboxylata</name>
    <dbReference type="NCBI Taxonomy" id="83655"/>
    <lineage>
        <taxon>Bacteria</taxon>
        <taxon>Pseudomonadati</taxon>
        <taxon>Pseudomonadota</taxon>
        <taxon>Gammaproteobacteria</taxon>
        <taxon>Enterobacterales</taxon>
        <taxon>Enterobacteriaceae</taxon>
        <taxon>Leclercia</taxon>
    </lineage>
</organism>
<dbReference type="EMBL" id="MH909329">
    <property type="protein sequence ID" value="QBQ66549.1"/>
    <property type="molecule type" value="Genomic_DNA"/>
</dbReference>
<keyword evidence="1" id="KW-0614">Plasmid</keyword>
<reference evidence="1" key="1">
    <citation type="submission" date="2018-09" db="EMBL/GenBank/DDBJ databases">
        <authorList>
            <person name="Yuan Q."/>
            <person name="Jiang X."/>
            <person name="Jing Y."/>
            <person name="Cheng Q."/>
            <person name="Zhou D."/>
        </authorList>
    </citation>
    <scope>NUCLEOTIDE SEQUENCE</scope>
    <source>
        <strain evidence="1">150707804</strain>
        <plasmid evidence="1">p707804-3FII</plasmid>
    </source>
</reference>
<accession>A0A482M195</accession>
<name>A0A482M195_9ENTR</name>
<proteinExistence type="predicted"/>
<geneLocation type="plasmid" evidence="1">
    <name>p707804-3FII</name>
</geneLocation>